<organism evidence="1 2">
    <name type="scientific">Mikania micrantha</name>
    <name type="common">bitter vine</name>
    <dbReference type="NCBI Taxonomy" id="192012"/>
    <lineage>
        <taxon>Eukaryota</taxon>
        <taxon>Viridiplantae</taxon>
        <taxon>Streptophyta</taxon>
        <taxon>Embryophyta</taxon>
        <taxon>Tracheophyta</taxon>
        <taxon>Spermatophyta</taxon>
        <taxon>Magnoliopsida</taxon>
        <taxon>eudicotyledons</taxon>
        <taxon>Gunneridae</taxon>
        <taxon>Pentapetalae</taxon>
        <taxon>asterids</taxon>
        <taxon>campanulids</taxon>
        <taxon>Asterales</taxon>
        <taxon>Asteraceae</taxon>
        <taxon>Asteroideae</taxon>
        <taxon>Heliantheae alliance</taxon>
        <taxon>Eupatorieae</taxon>
        <taxon>Mikania</taxon>
    </lineage>
</organism>
<sequence>MMTRTTTNSIHHLSQLSVVRMVPPESILLDMISIVSDCPEVMEFCTQQSKETYEAYSIYMEEKYGEDETQHPVGDLNLWERSQGEKRRLFGIGSSDRNFILAGLRLHCRVYAITSCVRAVTTRGENRARNGVTDCPKSRNEENFQSIELLDSSRLHEMLSHLQISNKKATRRTSDEFSSSKLKFEAARVDGSHPGTCLQVLIVVFTVELCQIRQKSCERTDRSPVKEQACRLCVAS</sequence>
<reference evidence="1 2" key="1">
    <citation type="submission" date="2019-05" db="EMBL/GenBank/DDBJ databases">
        <title>Mikania micrantha, genome provides insights into the molecular mechanism of rapid growth.</title>
        <authorList>
            <person name="Liu B."/>
        </authorList>
    </citation>
    <scope>NUCLEOTIDE SEQUENCE [LARGE SCALE GENOMIC DNA]</scope>
    <source>
        <strain evidence="1">NLD-2019</strain>
        <tissue evidence="1">Leaf</tissue>
    </source>
</reference>
<accession>A0A5N6PS74</accession>
<comment type="caution">
    <text evidence="1">The sequence shown here is derived from an EMBL/GenBank/DDBJ whole genome shotgun (WGS) entry which is preliminary data.</text>
</comment>
<proteinExistence type="predicted"/>
<evidence type="ECO:0000313" key="2">
    <source>
        <dbReference type="Proteomes" id="UP000326396"/>
    </source>
</evidence>
<dbReference type="OrthoDB" id="1705129at2759"/>
<dbReference type="AlphaFoldDB" id="A0A5N6PS74"/>
<name>A0A5N6PS74_9ASTR</name>
<keyword evidence="2" id="KW-1185">Reference proteome</keyword>
<gene>
    <name evidence="1" type="ORF">E3N88_06943</name>
</gene>
<evidence type="ECO:0000313" key="1">
    <source>
        <dbReference type="EMBL" id="KAD6796047.1"/>
    </source>
</evidence>
<dbReference type="Proteomes" id="UP000326396">
    <property type="component" value="Linkage Group LG11"/>
</dbReference>
<dbReference type="EMBL" id="SZYD01000003">
    <property type="protein sequence ID" value="KAD6796047.1"/>
    <property type="molecule type" value="Genomic_DNA"/>
</dbReference>
<protein>
    <submittedName>
        <fullName evidence="1">Uncharacterized protein</fullName>
    </submittedName>
</protein>